<evidence type="ECO:0000313" key="1">
    <source>
        <dbReference type="EMBL" id="MBP2001730.1"/>
    </source>
</evidence>
<comment type="caution">
    <text evidence="1">The sequence shown here is derived from an EMBL/GenBank/DDBJ whole genome shotgun (WGS) entry which is preliminary data.</text>
</comment>
<name>A0ABS4JKX5_9BACL</name>
<reference evidence="1 2" key="1">
    <citation type="submission" date="2021-03" db="EMBL/GenBank/DDBJ databases">
        <title>Genomic Encyclopedia of Type Strains, Phase IV (KMG-IV): sequencing the most valuable type-strain genomes for metagenomic binning, comparative biology and taxonomic classification.</title>
        <authorList>
            <person name="Goeker M."/>
        </authorList>
    </citation>
    <scope>NUCLEOTIDE SEQUENCE [LARGE SCALE GENOMIC DNA]</scope>
    <source>
        <strain evidence="1 2">DSM 26806</strain>
    </source>
</reference>
<proteinExistence type="predicted"/>
<dbReference type="EMBL" id="JAGGLD010000004">
    <property type="protein sequence ID" value="MBP2001730.1"/>
    <property type="molecule type" value="Genomic_DNA"/>
</dbReference>
<evidence type="ECO:0000313" key="2">
    <source>
        <dbReference type="Proteomes" id="UP001519288"/>
    </source>
</evidence>
<protein>
    <submittedName>
        <fullName evidence="1">Uncharacterized protein</fullName>
    </submittedName>
</protein>
<gene>
    <name evidence="1" type="ORF">J2Z69_002775</name>
</gene>
<sequence>MNLEGAFYKHLQVFLLLHRQDFTNHEHYQSFIVEYSYFMVDIRGGDP</sequence>
<organism evidence="1 2">
    <name type="scientific">Paenibacillus shirakamiensis</name>
    <dbReference type="NCBI Taxonomy" id="1265935"/>
    <lineage>
        <taxon>Bacteria</taxon>
        <taxon>Bacillati</taxon>
        <taxon>Bacillota</taxon>
        <taxon>Bacilli</taxon>
        <taxon>Bacillales</taxon>
        <taxon>Paenibacillaceae</taxon>
        <taxon>Paenibacillus</taxon>
    </lineage>
</organism>
<keyword evidence="2" id="KW-1185">Reference proteome</keyword>
<dbReference type="Proteomes" id="UP001519288">
    <property type="component" value="Unassembled WGS sequence"/>
</dbReference>
<accession>A0ABS4JKX5</accession>